<keyword evidence="2" id="KW-1185">Reference proteome</keyword>
<dbReference type="OrthoDB" id="1325302at2"/>
<evidence type="ECO:0000313" key="2">
    <source>
        <dbReference type="Proteomes" id="UP000199072"/>
    </source>
</evidence>
<reference evidence="1 2" key="1">
    <citation type="submission" date="2016-10" db="EMBL/GenBank/DDBJ databases">
        <authorList>
            <person name="de Groot N.N."/>
        </authorList>
    </citation>
    <scope>NUCLEOTIDE SEQUENCE [LARGE SCALE GENOMIC DNA]</scope>
    <source>
        <strain evidence="1 2">47C3B</strain>
    </source>
</reference>
<dbReference type="STRING" id="1391627.SAMN05216464_108166"/>
<sequence>MSNTSCLYNLPFSLTGNAIFASRKFDFQLSFDSVEDQQTVKAYEWYLNGNIILNQENSEIEGKVTCGAHTVGARILTPDGWSGLKEFVFETCKAVSLVISGPAIVNEGSSAIYSVIATLPDSSVQDLTNEYSFSSPDGTFSGTVFTPGSNGTGLGSRPAVITASGWSGPINKAITILDTAIAPGVLTIDLFNNSSLDVIAFVDNPEVADNHVAAYTGANIVPALSSPADALVLASDLIGQSTLNWRFEFNIEKLRADNPSSTSFVFYIKGRENAAQTLSGAFSLKTSAAEMTLSGSPGTYIPGTLGGGNFSSVVNFSSELVAGANGSYTEADLTAIIRLVYDVPTRAIHYTVRSVIELGDLDFMTARYQWTSGAGTDLDIMAGFENIDNVFNNHYVGFGQENATIPANTVPQSAAYLWWCLDGTDTSGYEAALIGIRKFLNDFPSLTGIVEVGLYAAWFNPPLTGNFTFQLETYKGGTMSLDGVDFVNTGGQKVFSDAYPISTRLNNVTHTPANTYKVASLKYNISTQTAVIYINI</sequence>
<proteinExistence type="predicted"/>
<name>A0A1G7EV15_9SPHI</name>
<dbReference type="RefSeq" id="WP_091151070.1">
    <property type="nucleotide sequence ID" value="NZ_FNAI01000008.1"/>
</dbReference>
<accession>A0A1G7EV15</accession>
<gene>
    <name evidence="1" type="ORF">SAMN05216464_108166</name>
</gene>
<dbReference type="EMBL" id="FNAI01000008">
    <property type="protein sequence ID" value="SDE67326.1"/>
    <property type="molecule type" value="Genomic_DNA"/>
</dbReference>
<organism evidence="1 2">
    <name type="scientific">Mucilaginibacter pineti</name>
    <dbReference type="NCBI Taxonomy" id="1391627"/>
    <lineage>
        <taxon>Bacteria</taxon>
        <taxon>Pseudomonadati</taxon>
        <taxon>Bacteroidota</taxon>
        <taxon>Sphingobacteriia</taxon>
        <taxon>Sphingobacteriales</taxon>
        <taxon>Sphingobacteriaceae</taxon>
        <taxon>Mucilaginibacter</taxon>
    </lineage>
</organism>
<evidence type="ECO:0000313" key="1">
    <source>
        <dbReference type="EMBL" id="SDE67326.1"/>
    </source>
</evidence>
<dbReference type="AlphaFoldDB" id="A0A1G7EV15"/>
<dbReference type="Proteomes" id="UP000199072">
    <property type="component" value="Unassembled WGS sequence"/>
</dbReference>
<protein>
    <submittedName>
        <fullName evidence="1">Uncharacterized protein</fullName>
    </submittedName>
</protein>